<dbReference type="RefSeq" id="WP_110253245.1">
    <property type="nucleotide sequence ID" value="NZ_QJKB01000001.1"/>
</dbReference>
<keyword evidence="3" id="KW-1185">Reference proteome</keyword>
<dbReference type="EMBL" id="QJKB01000001">
    <property type="protein sequence ID" value="PXX46795.1"/>
    <property type="molecule type" value="Genomic_DNA"/>
</dbReference>
<evidence type="ECO:0000313" key="2">
    <source>
        <dbReference type="EMBL" id="PXX46795.1"/>
    </source>
</evidence>
<sequence>MVSFNSDIKPIFARYTACMKRVVLGDTQGTANLELDDYECVKRFYYQVQVAIHGYDEAVGAPPLLVKDGPDKGKPVKASHPMPPGGEKSRMDQKKIDLYDQWVKEGMHP</sequence>
<reference evidence="2 3" key="1">
    <citation type="submission" date="2018-05" db="EMBL/GenBank/DDBJ databases">
        <title>Genomic Encyclopedia of Type Strains, Phase IV (KMG-IV): sequencing the most valuable type-strain genomes for metagenomic binning, comparative biology and taxonomic classification.</title>
        <authorList>
            <person name="Goeker M."/>
        </authorList>
    </citation>
    <scope>NUCLEOTIDE SEQUENCE [LARGE SCALE GENOMIC DNA]</scope>
    <source>
        <strain evidence="2 3">DSM 19792</strain>
    </source>
</reference>
<feature type="region of interest" description="Disordered" evidence="1">
    <location>
        <begin position="66"/>
        <end position="92"/>
    </location>
</feature>
<comment type="caution">
    <text evidence="2">The sequence shown here is derived from an EMBL/GenBank/DDBJ whole genome shotgun (WGS) entry which is preliminary data.</text>
</comment>
<dbReference type="AlphaFoldDB" id="A0A318JG91"/>
<name>A0A318JG91_9BURK</name>
<evidence type="ECO:0000313" key="3">
    <source>
        <dbReference type="Proteomes" id="UP000247792"/>
    </source>
</evidence>
<accession>A0A318JG91</accession>
<protein>
    <submittedName>
        <fullName evidence="2">Uncharacterized protein</fullName>
    </submittedName>
</protein>
<dbReference type="Proteomes" id="UP000247792">
    <property type="component" value="Unassembled WGS sequence"/>
</dbReference>
<organism evidence="2 3">
    <name type="scientific">Undibacterium pigrum</name>
    <dbReference type="NCBI Taxonomy" id="401470"/>
    <lineage>
        <taxon>Bacteria</taxon>
        <taxon>Pseudomonadati</taxon>
        <taxon>Pseudomonadota</taxon>
        <taxon>Betaproteobacteria</taxon>
        <taxon>Burkholderiales</taxon>
        <taxon>Oxalobacteraceae</taxon>
        <taxon>Undibacterium</taxon>
    </lineage>
</organism>
<evidence type="ECO:0000256" key="1">
    <source>
        <dbReference type="SAM" id="MobiDB-lite"/>
    </source>
</evidence>
<gene>
    <name evidence="2" type="ORF">DFR42_101371</name>
</gene>
<proteinExistence type="predicted"/>